<evidence type="ECO:0000313" key="10">
    <source>
        <dbReference type="Proteomes" id="UP000647133"/>
    </source>
</evidence>
<evidence type="ECO:0000256" key="3">
    <source>
        <dbReference type="ARBA" id="ARBA00012663"/>
    </source>
</evidence>
<feature type="signal peptide" evidence="6">
    <location>
        <begin position="1"/>
        <end position="19"/>
    </location>
</feature>
<gene>
    <name evidence="9" type="ORF">IFO69_03400</name>
</gene>
<evidence type="ECO:0000313" key="9">
    <source>
        <dbReference type="EMBL" id="MBD8487788.1"/>
    </source>
</evidence>
<keyword evidence="6" id="KW-0732">Signal</keyword>
<evidence type="ECO:0000256" key="6">
    <source>
        <dbReference type="SAM" id="SignalP"/>
    </source>
</evidence>
<dbReference type="CDD" id="cd06563">
    <property type="entry name" value="GH20_chitobiase-like"/>
    <property type="match status" value="1"/>
</dbReference>
<feature type="domain" description="Beta-hexosaminidase bacterial type N-terminal" evidence="8">
    <location>
        <begin position="24"/>
        <end position="148"/>
    </location>
</feature>
<evidence type="ECO:0000259" key="8">
    <source>
        <dbReference type="Pfam" id="PF02838"/>
    </source>
</evidence>
<dbReference type="Proteomes" id="UP000647133">
    <property type="component" value="Unassembled WGS sequence"/>
</dbReference>
<comment type="similarity">
    <text evidence="2">Belongs to the glycosyl hydrolase 20 family.</text>
</comment>
<feature type="chain" id="PRO_5045086308" description="beta-N-acetylhexosaminidase" evidence="6">
    <location>
        <begin position="20"/>
        <end position="526"/>
    </location>
</feature>
<dbReference type="EC" id="3.2.1.52" evidence="3"/>
<dbReference type="Pfam" id="PF02838">
    <property type="entry name" value="Glyco_hydro_20b"/>
    <property type="match status" value="1"/>
</dbReference>
<name>A0ABR9AIV8_9BACT</name>
<comment type="caution">
    <text evidence="9">The sequence shown here is derived from an EMBL/GenBank/DDBJ whole genome shotgun (WGS) entry which is preliminary data.</text>
</comment>
<evidence type="ECO:0000256" key="4">
    <source>
        <dbReference type="ARBA" id="ARBA00022801"/>
    </source>
</evidence>
<proteinExistence type="inferred from homology"/>
<organism evidence="9 10">
    <name type="scientific">Echinicola arenosa</name>
    <dbReference type="NCBI Taxonomy" id="2774144"/>
    <lineage>
        <taxon>Bacteria</taxon>
        <taxon>Pseudomonadati</taxon>
        <taxon>Bacteroidota</taxon>
        <taxon>Cytophagia</taxon>
        <taxon>Cytophagales</taxon>
        <taxon>Cyclobacteriaceae</taxon>
        <taxon>Echinicola</taxon>
    </lineage>
</organism>
<dbReference type="Gene3D" id="3.20.20.80">
    <property type="entry name" value="Glycosidases"/>
    <property type="match status" value="1"/>
</dbReference>
<dbReference type="Gene3D" id="3.30.379.10">
    <property type="entry name" value="Chitobiase/beta-hexosaminidase domain 2-like"/>
    <property type="match status" value="1"/>
</dbReference>
<dbReference type="PANTHER" id="PTHR22600">
    <property type="entry name" value="BETA-HEXOSAMINIDASE"/>
    <property type="match status" value="1"/>
</dbReference>
<dbReference type="InterPro" id="IPR029018">
    <property type="entry name" value="Hex-like_dom2"/>
</dbReference>
<keyword evidence="5" id="KW-0326">Glycosidase</keyword>
<dbReference type="InterPro" id="IPR015883">
    <property type="entry name" value="Glyco_hydro_20_cat"/>
</dbReference>
<dbReference type="InterPro" id="IPR017853">
    <property type="entry name" value="GH"/>
</dbReference>
<dbReference type="RefSeq" id="WP_192008284.1">
    <property type="nucleotide sequence ID" value="NZ_JACYTQ010000001.1"/>
</dbReference>
<dbReference type="SUPFAM" id="SSF55545">
    <property type="entry name" value="beta-N-acetylhexosaminidase-like domain"/>
    <property type="match status" value="1"/>
</dbReference>
<evidence type="ECO:0000259" key="7">
    <source>
        <dbReference type="Pfam" id="PF00728"/>
    </source>
</evidence>
<keyword evidence="4" id="KW-0378">Hydrolase</keyword>
<keyword evidence="10" id="KW-1185">Reference proteome</keyword>
<dbReference type="Pfam" id="PF00728">
    <property type="entry name" value="Glyco_hydro_20"/>
    <property type="match status" value="1"/>
</dbReference>
<dbReference type="EMBL" id="JACYTQ010000001">
    <property type="protein sequence ID" value="MBD8487788.1"/>
    <property type="molecule type" value="Genomic_DNA"/>
</dbReference>
<protein>
    <recommendedName>
        <fullName evidence="3">beta-N-acetylhexosaminidase</fullName>
        <ecNumber evidence="3">3.2.1.52</ecNumber>
    </recommendedName>
</protein>
<dbReference type="InterPro" id="IPR015882">
    <property type="entry name" value="HEX_bac_N"/>
</dbReference>
<dbReference type="InterPro" id="IPR025705">
    <property type="entry name" value="Beta_hexosaminidase_sua/sub"/>
</dbReference>
<dbReference type="PANTHER" id="PTHR22600:SF57">
    <property type="entry name" value="BETA-N-ACETYLHEXOSAMINIDASE"/>
    <property type="match status" value="1"/>
</dbReference>
<feature type="domain" description="Glycoside hydrolase family 20 catalytic" evidence="7">
    <location>
        <begin position="151"/>
        <end position="484"/>
    </location>
</feature>
<evidence type="ECO:0000256" key="5">
    <source>
        <dbReference type="ARBA" id="ARBA00023295"/>
    </source>
</evidence>
<comment type="catalytic activity">
    <reaction evidence="1">
        <text>Hydrolysis of terminal non-reducing N-acetyl-D-hexosamine residues in N-acetyl-beta-D-hexosaminides.</text>
        <dbReference type="EC" id="3.2.1.52"/>
    </reaction>
</comment>
<evidence type="ECO:0000256" key="1">
    <source>
        <dbReference type="ARBA" id="ARBA00001231"/>
    </source>
</evidence>
<dbReference type="SUPFAM" id="SSF51445">
    <property type="entry name" value="(Trans)glycosidases"/>
    <property type="match status" value="1"/>
</dbReference>
<accession>A0ABR9AIV8</accession>
<evidence type="ECO:0000256" key="2">
    <source>
        <dbReference type="ARBA" id="ARBA00006285"/>
    </source>
</evidence>
<dbReference type="PRINTS" id="PR00738">
    <property type="entry name" value="GLHYDRLASE20"/>
</dbReference>
<reference evidence="9 10" key="1">
    <citation type="submission" date="2020-09" db="EMBL/GenBank/DDBJ databases">
        <title>Echinicola sp. CAU 1574 isolated from sand of Sido Beach.</title>
        <authorList>
            <person name="Kim W."/>
        </authorList>
    </citation>
    <scope>NUCLEOTIDE SEQUENCE [LARGE SCALE GENOMIC DNA]</scope>
    <source>
        <strain evidence="9 10">CAU 1574</strain>
    </source>
</reference>
<sequence>MKFHLITFLLYLTSQLLFAQATAPIIPAPTTSSPGDGFFHLTESTPIFYSSTLLKEEAHYLQKELLRKHQLPLALTASKPQKDKSILLKLDTEIDESYQLLVSDSEIKISSSNEEGLFYGIISLIQLVDQSKLSPKEILIPAWEIKDAPMYQWRGFMLDESRHFFGTEKVKSLLDWMAYYKLNKFHWHLTDAQGWRIEILKYPKLALVGGIGNNTTPYAPAQFYTQEQIKEIVRYANERNIEVIPEIDMPGHATAANKAYPEFSGGGSEKYPEFTFNPGKEETYQYLTDILKEVNALFPSQMVHLGGDEVSFGNQQWSSLPEVNQLMHTNNLLSLKEVEDYFMKRMADSLFMLNNKILAWDEMAETGLPTENSILLWWRHDKPQQFATLLENDIPTVICPRIPFYFDFVQQESDQYGRKWGGNFNPLERVYSFETNAFDIPSGKEKLILGVQANLWTETVTNTDRLDYLIFPRIAALAETAWTETEQKNFKDFEVRIKKHFDLYEKASLYFFDPFEPHRHPEPIIK</sequence>